<dbReference type="Proteomes" id="UP001161390">
    <property type="component" value="Unassembled WGS sequence"/>
</dbReference>
<accession>A0ABQ5V1B5</accession>
<reference evidence="1" key="1">
    <citation type="journal article" date="2014" name="Int. J. Syst. Evol. Microbiol.">
        <title>Complete genome of a new Firmicutes species belonging to the dominant human colonic microbiota ('Ruminococcus bicirculans') reveals two chromosomes and a selective capacity to utilize plant glucans.</title>
        <authorList>
            <consortium name="NISC Comparative Sequencing Program"/>
            <person name="Wegmann U."/>
            <person name="Louis P."/>
            <person name="Goesmann A."/>
            <person name="Henrissat B."/>
            <person name="Duncan S.H."/>
            <person name="Flint H.J."/>
        </authorList>
    </citation>
    <scope>NUCLEOTIDE SEQUENCE</scope>
    <source>
        <strain evidence="1">NBRC 108216</strain>
    </source>
</reference>
<evidence type="ECO:0008006" key="3">
    <source>
        <dbReference type="Google" id="ProtNLM"/>
    </source>
</evidence>
<comment type="caution">
    <text evidence="1">The sequence shown here is derived from an EMBL/GenBank/DDBJ whole genome shotgun (WGS) entry which is preliminary data.</text>
</comment>
<organism evidence="1 2">
    <name type="scientific">Algimonas porphyrae</name>
    <dbReference type="NCBI Taxonomy" id="1128113"/>
    <lineage>
        <taxon>Bacteria</taxon>
        <taxon>Pseudomonadati</taxon>
        <taxon>Pseudomonadota</taxon>
        <taxon>Alphaproteobacteria</taxon>
        <taxon>Maricaulales</taxon>
        <taxon>Robiginitomaculaceae</taxon>
        <taxon>Algimonas</taxon>
    </lineage>
</organism>
<dbReference type="RefSeq" id="WP_284371114.1">
    <property type="nucleotide sequence ID" value="NZ_BSNJ01000003.1"/>
</dbReference>
<name>A0ABQ5V1B5_9PROT</name>
<proteinExistence type="predicted"/>
<dbReference type="EMBL" id="BSNJ01000003">
    <property type="protein sequence ID" value="GLQ20474.1"/>
    <property type="molecule type" value="Genomic_DNA"/>
</dbReference>
<evidence type="ECO:0000313" key="2">
    <source>
        <dbReference type="Proteomes" id="UP001161390"/>
    </source>
</evidence>
<reference evidence="1" key="2">
    <citation type="submission" date="2023-01" db="EMBL/GenBank/DDBJ databases">
        <title>Draft genome sequence of Algimonas porphyrae strain NBRC 108216.</title>
        <authorList>
            <person name="Sun Q."/>
            <person name="Mori K."/>
        </authorList>
    </citation>
    <scope>NUCLEOTIDE SEQUENCE</scope>
    <source>
        <strain evidence="1">NBRC 108216</strain>
    </source>
</reference>
<protein>
    <recommendedName>
        <fullName evidence="3">Transcriptional regulator</fullName>
    </recommendedName>
</protein>
<sequence>MSPAAKQTASALEKARAAWKTLPDWVEVLAGAVDGEGSTGDVASRIGYSPSSISGVINRSYTGRLVHIETAVRQTLMRGSVSCPVMGIITGERCNKAQREKLVPTNPIKVRLYKACRNGCPNARSAGEPS</sequence>
<gene>
    <name evidence="1" type="ORF">GCM10007854_14290</name>
</gene>
<evidence type="ECO:0000313" key="1">
    <source>
        <dbReference type="EMBL" id="GLQ20474.1"/>
    </source>
</evidence>
<keyword evidence="2" id="KW-1185">Reference proteome</keyword>